<dbReference type="KEGG" id="spib:G8759_11015"/>
<proteinExistence type="inferred from homology"/>
<evidence type="ECO:0000313" key="10">
    <source>
        <dbReference type="EMBL" id="QIP13117.1"/>
    </source>
</evidence>
<comment type="catalytic activity">
    <reaction evidence="8">
        <text>O-acetyl-L-serine + hydrogen sulfide = L-cysteine + acetate</text>
        <dbReference type="Rhea" id="RHEA:14829"/>
        <dbReference type="ChEBI" id="CHEBI:29919"/>
        <dbReference type="ChEBI" id="CHEBI:30089"/>
        <dbReference type="ChEBI" id="CHEBI:35235"/>
        <dbReference type="ChEBI" id="CHEBI:58340"/>
        <dbReference type="EC" id="2.5.1.47"/>
    </reaction>
</comment>
<evidence type="ECO:0000256" key="1">
    <source>
        <dbReference type="ARBA" id="ARBA00001933"/>
    </source>
</evidence>
<dbReference type="InterPro" id="IPR050214">
    <property type="entry name" value="Cys_Synth/Cystath_Beta-Synth"/>
</dbReference>
<dbReference type="AlphaFoldDB" id="A0A6G9AKY9"/>
<dbReference type="PANTHER" id="PTHR10314">
    <property type="entry name" value="CYSTATHIONINE BETA-SYNTHASE"/>
    <property type="match status" value="1"/>
</dbReference>
<dbReference type="SUPFAM" id="SSF53686">
    <property type="entry name" value="Tryptophan synthase beta subunit-like PLP-dependent enzymes"/>
    <property type="match status" value="1"/>
</dbReference>
<keyword evidence="4" id="KW-0028">Amino-acid biosynthesis</keyword>
<dbReference type="FunFam" id="3.40.50.1100:FF:000006">
    <property type="entry name" value="Cysteine synthase"/>
    <property type="match status" value="1"/>
</dbReference>
<dbReference type="Proteomes" id="UP000501802">
    <property type="component" value="Chromosome"/>
</dbReference>
<evidence type="ECO:0000256" key="6">
    <source>
        <dbReference type="ARBA" id="ARBA00022898"/>
    </source>
</evidence>
<keyword evidence="5" id="KW-0808">Transferase</keyword>
<evidence type="ECO:0000256" key="2">
    <source>
        <dbReference type="ARBA" id="ARBA00007103"/>
    </source>
</evidence>
<sequence length="312" mass="33329">MPDNYASTTLHAIGNTPLVRLNQIVPPNSAEVFVKLEYYNPTGSYKDRMALAMIEEAERSGALKPGMTVVECTGGSTGTSLAFVCAVKGYPFQVVTSDAFAKEKLQTMRAFGADLVIIASEGGKITPDLIPSMREKARQLSETIGTYFTDQINNPNSMKGYSRIGQEILQQLDRPVDAFCGGVGTAGMLMGVSRAFREAHQTTRIIALEPASAPLLSTGTRGTHTVEGIGIGMVPPLLSNDFYDEVRTVDETEARQMARMLAKTEGIFAGISSGLNVTAALQLAQELGPGHTVVTVACDSGMKYLSGSLYTN</sequence>
<feature type="domain" description="Tryptophan synthase beta chain-like PALP" evidence="9">
    <location>
        <begin position="11"/>
        <end position="299"/>
    </location>
</feature>
<accession>A0A6G9AKY9</accession>
<evidence type="ECO:0000256" key="8">
    <source>
        <dbReference type="ARBA" id="ARBA00047931"/>
    </source>
</evidence>
<keyword evidence="11" id="KW-1185">Reference proteome</keyword>
<comment type="similarity">
    <text evidence="2">Belongs to the cysteine synthase/cystathionine beta-synthase family.</text>
</comment>
<evidence type="ECO:0000259" key="9">
    <source>
        <dbReference type="Pfam" id="PF00291"/>
    </source>
</evidence>
<evidence type="ECO:0000256" key="5">
    <source>
        <dbReference type="ARBA" id="ARBA00022679"/>
    </source>
</evidence>
<dbReference type="Pfam" id="PF00291">
    <property type="entry name" value="PALP"/>
    <property type="match status" value="1"/>
</dbReference>
<dbReference type="CDD" id="cd01561">
    <property type="entry name" value="CBS_like"/>
    <property type="match status" value="1"/>
</dbReference>
<reference evidence="10 11" key="1">
    <citation type="submission" date="2020-03" db="EMBL/GenBank/DDBJ databases">
        <authorList>
            <person name="Kim M.K."/>
        </authorList>
    </citation>
    <scope>NUCLEOTIDE SEQUENCE [LARGE SCALE GENOMIC DNA]</scope>
    <source>
        <strain evidence="10 11">BT328</strain>
    </source>
</reference>
<dbReference type="InterPro" id="IPR001926">
    <property type="entry name" value="TrpB-like_PALP"/>
</dbReference>
<dbReference type="Gene3D" id="3.40.50.1100">
    <property type="match status" value="2"/>
</dbReference>
<protein>
    <recommendedName>
        <fullName evidence="3">cysteine synthase</fullName>
        <ecNumber evidence="3">2.5.1.47</ecNumber>
    </recommendedName>
</protein>
<organism evidence="10 11">
    <name type="scientific">Spirosoma aureum</name>
    <dbReference type="NCBI Taxonomy" id="2692134"/>
    <lineage>
        <taxon>Bacteria</taxon>
        <taxon>Pseudomonadati</taxon>
        <taxon>Bacteroidota</taxon>
        <taxon>Cytophagia</taxon>
        <taxon>Cytophagales</taxon>
        <taxon>Cytophagaceae</taxon>
        <taxon>Spirosoma</taxon>
    </lineage>
</organism>
<dbReference type="GO" id="GO:0004124">
    <property type="term" value="F:cysteine synthase activity"/>
    <property type="evidence" value="ECO:0007669"/>
    <property type="project" value="UniProtKB-EC"/>
</dbReference>
<evidence type="ECO:0000256" key="3">
    <source>
        <dbReference type="ARBA" id="ARBA00012681"/>
    </source>
</evidence>
<keyword evidence="6" id="KW-0663">Pyridoxal phosphate</keyword>
<dbReference type="EMBL" id="CP050063">
    <property type="protein sequence ID" value="QIP13117.1"/>
    <property type="molecule type" value="Genomic_DNA"/>
</dbReference>
<gene>
    <name evidence="10" type="ORF">G8759_11015</name>
</gene>
<name>A0A6G9AKY9_9BACT</name>
<evidence type="ECO:0000313" key="11">
    <source>
        <dbReference type="Proteomes" id="UP000501802"/>
    </source>
</evidence>
<dbReference type="RefSeq" id="WP_167207884.1">
    <property type="nucleotide sequence ID" value="NZ_CP050063.1"/>
</dbReference>
<dbReference type="InterPro" id="IPR036052">
    <property type="entry name" value="TrpB-like_PALP_sf"/>
</dbReference>
<dbReference type="EC" id="2.5.1.47" evidence="3"/>
<keyword evidence="7" id="KW-0198">Cysteine biosynthesis</keyword>
<evidence type="ECO:0000256" key="4">
    <source>
        <dbReference type="ARBA" id="ARBA00022605"/>
    </source>
</evidence>
<evidence type="ECO:0000256" key="7">
    <source>
        <dbReference type="ARBA" id="ARBA00023192"/>
    </source>
</evidence>
<comment type="cofactor">
    <cofactor evidence="1">
        <name>pyridoxal 5'-phosphate</name>
        <dbReference type="ChEBI" id="CHEBI:597326"/>
    </cofactor>
</comment>